<evidence type="ECO:0000313" key="4">
    <source>
        <dbReference type="Proteomes" id="UP000678499"/>
    </source>
</evidence>
<dbReference type="EMBL" id="OA883048">
    <property type="protein sequence ID" value="CAD7277788.1"/>
    <property type="molecule type" value="Genomic_DNA"/>
</dbReference>
<dbReference type="InterPro" id="IPR055141">
    <property type="entry name" value="TADA2A_B-like_dom"/>
</dbReference>
<name>A0A7R9BP09_9CRUS</name>
<accession>A0A7R9BP09</accession>
<dbReference type="EMBL" id="CAJPEX010001011">
    <property type="protein sequence ID" value="CAG0917940.1"/>
    <property type="molecule type" value="Genomic_DNA"/>
</dbReference>
<dbReference type="AlphaFoldDB" id="A0A7R9BP09"/>
<dbReference type="PANTHER" id="PTHR12374">
    <property type="entry name" value="TRANSCRIPTIONAL ADAPTOR 2 ADA2 -RELATED"/>
    <property type="match status" value="1"/>
</dbReference>
<evidence type="ECO:0000256" key="1">
    <source>
        <dbReference type="ARBA" id="ARBA00004123"/>
    </source>
</evidence>
<gene>
    <name evidence="3" type="ORF">NMOB1V02_LOCUS5511</name>
</gene>
<dbReference type="InterPro" id="IPR009057">
    <property type="entry name" value="Homeodomain-like_sf"/>
</dbReference>
<dbReference type="SUPFAM" id="SSF46689">
    <property type="entry name" value="Homeodomain-like"/>
    <property type="match status" value="1"/>
</dbReference>
<reference evidence="3" key="1">
    <citation type="submission" date="2020-11" db="EMBL/GenBank/DDBJ databases">
        <authorList>
            <person name="Tran Van P."/>
        </authorList>
    </citation>
    <scope>NUCLEOTIDE SEQUENCE</scope>
</reference>
<comment type="subcellular location">
    <subcellularLocation>
        <location evidence="1">Nucleus</location>
    </subcellularLocation>
</comment>
<dbReference type="PANTHER" id="PTHR12374:SF20">
    <property type="entry name" value="TRANSCRIPTIONAL ADAPTER 2-ALPHA"/>
    <property type="match status" value="1"/>
</dbReference>
<dbReference type="GO" id="GO:0006338">
    <property type="term" value="P:chromatin remodeling"/>
    <property type="evidence" value="ECO:0007669"/>
    <property type="project" value="TreeGrafter"/>
</dbReference>
<protein>
    <recommendedName>
        <fullName evidence="2">Transcriptional adapter 2-alpha/beta-like domain-containing protein</fullName>
    </recommendedName>
</protein>
<feature type="domain" description="Transcriptional adapter 2-alpha/beta-like" evidence="2">
    <location>
        <begin position="130"/>
        <end position="199"/>
    </location>
</feature>
<keyword evidence="4" id="KW-1185">Reference proteome</keyword>
<proteinExistence type="predicted"/>
<evidence type="ECO:0000259" key="2">
    <source>
        <dbReference type="Pfam" id="PF22941"/>
    </source>
</evidence>
<dbReference type="Pfam" id="PF22941">
    <property type="entry name" value="TADA2A-like_3rd"/>
    <property type="match status" value="1"/>
</dbReference>
<dbReference type="Proteomes" id="UP000678499">
    <property type="component" value="Unassembled WGS sequence"/>
</dbReference>
<dbReference type="GO" id="GO:0070461">
    <property type="term" value="C:SAGA-type complex"/>
    <property type="evidence" value="ECO:0007669"/>
    <property type="project" value="TreeGrafter"/>
</dbReference>
<dbReference type="GO" id="GO:0003713">
    <property type="term" value="F:transcription coactivator activity"/>
    <property type="evidence" value="ECO:0007669"/>
    <property type="project" value="TreeGrafter"/>
</dbReference>
<dbReference type="Gene3D" id="1.10.10.60">
    <property type="entry name" value="Homeodomain-like"/>
    <property type="match status" value="1"/>
</dbReference>
<evidence type="ECO:0000313" key="3">
    <source>
        <dbReference type="EMBL" id="CAD7277788.1"/>
    </source>
</evidence>
<dbReference type="GO" id="GO:0005634">
    <property type="term" value="C:nucleus"/>
    <property type="evidence" value="ECO:0007669"/>
    <property type="project" value="UniProtKB-SubCell"/>
</dbReference>
<dbReference type="GO" id="GO:0003682">
    <property type="term" value="F:chromatin binding"/>
    <property type="evidence" value="ECO:0007669"/>
    <property type="project" value="TreeGrafter"/>
</dbReference>
<sequence length="234" mass="27083">MISVCFRHGVEVGNHKSAHKFRFMDAGGYVALQDDRMNGWTIMELHRLLMSVEKCQIGNWKDVSCSVRTRSSKSCEKLFSTLFTRQTFGRLCWEKAKKRWKSNFRSMRWNVLHKPPRKNPRLTSSQLQSLTYDKNRDEYECEALNDAEAWLTDAYSDPDGDKYFLALKALQVDLVAKNVFVRNRMRKAADKHDLGREFFGFGRLDYRPGCGTASSAGASEVSFVVRDAVKKEEW</sequence>
<dbReference type="OrthoDB" id="270417at2759"/>
<organism evidence="3">
    <name type="scientific">Notodromas monacha</name>
    <dbReference type="NCBI Taxonomy" id="399045"/>
    <lineage>
        <taxon>Eukaryota</taxon>
        <taxon>Metazoa</taxon>
        <taxon>Ecdysozoa</taxon>
        <taxon>Arthropoda</taxon>
        <taxon>Crustacea</taxon>
        <taxon>Oligostraca</taxon>
        <taxon>Ostracoda</taxon>
        <taxon>Podocopa</taxon>
        <taxon>Podocopida</taxon>
        <taxon>Cypridocopina</taxon>
        <taxon>Cypridoidea</taxon>
        <taxon>Cyprididae</taxon>
        <taxon>Notodromas</taxon>
    </lineage>
</organism>
<dbReference type="GO" id="GO:0006357">
    <property type="term" value="P:regulation of transcription by RNA polymerase II"/>
    <property type="evidence" value="ECO:0007669"/>
    <property type="project" value="TreeGrafter"/>
</dbReference>